<dbReference type="KEGG" id="sre:PTSG_03991"/>
<dbReference type="InterPro" id="IPR057680">
    <property type="entry name" value="DUF7920"/>
</dbReference>
<sequence>MAALVKKMVGDVPLHDTGRVADAVDALIEHCKMHCKDAGVEELADTATCKDVLAFVRQHRDLRAQEIPVHRSLLPKNCTSMAVVDIRVKSRGPDDLVFLHNKDIRDRIARGNSILQLQYKGKALQIPVLQGLRKFTGGLGDDDDMPAGPGQEAAWTSYFLAPIEQAHTIFSMEKANGEAAHLACRWIQNKYVLVCGSKNVHMCVTKRSDIELYTDSKFRIAAVIARVIFECLEKLEDKGAALLSFLACTGFTANFELLQPSYQHVELLGDTPRLLFFAFTAQHFDGQRSSLCDVHPLVGIEIMRRLGMETVNYDVIPFIRFNEHTADVRRTFGKEGRVLYILDSDTTTGNVIGLFKKKTIWYVVLRAIREKVKAAVSRVVKSPDTPYASIRSSCVTKTNARLRDIRDWLGFSKDELMQWQALAKRFIEWVISEEHLAFDATAHRDQYRPRARRERQQQQQQQQAHADNGDDDGDDGDGDNGDDDASVSAAPSFTPEAVGSLFPKVWAAFLQDQRVAYPSAATVT</sequence>
<dbReference type="PANTHER" id="PTHR38566:SF1">
    <property type="entry name" value="CHROMOSOME UNDETERMINED SCAFFOLD_18, WHOLE GENOME SHOTGUN SEQUENCE"/>
    <property type="match status" value="1"/>
</dbReference>
<dbReference type="eggNOG" id="ENOG502QWHF">
    <property type="taxonomic scope" value="Eukaryota"/>
</dbReference>
<dbReference type="OrthoDB" id="430647at2759"/>
<dbReference type="Proteomes" id="UP000007799">
    <property type="component" value="Unassembled WGS sequence"/>
</dbReference>
<accession>F2U7G8</accession>
<gene>
    <name evidence="3" type="ORF">PTSG_03991</name>
</gene>
<dbReference type="InParanoid" id="F2U7G8"/>
<feature type="domain" description="DUF7920" evidence="2">
    <location>
        <begin position="78"/>
        <end position="368"/>
    </location>
</feature>
<protein>
    <submittedName>
        <fullName evidence="3">Ferredoxin</fullName>
    </submittedName>
</protein>
<feature type="compositionally biased region" description="Acidic residues" evidence="1">
    <location>
        <begin position="469"/>
        <end position="485"/>
    </location>
</feature>
<evidence type="ECO:0000313" key="3">
    <source>
        <dbReference type="EMBL" id="EGD83385.1"/>
    </source>
</evidence>
<dbReference type="AlphaFoldDB" id="F2U7G8"/>
<keyword evidence="4" id="KW-1185">Reference proteome</keyword>
<evidence type="ECO:0000313" key="4">
    <source>
        <dbReference type="Proteomes" id="UP000007799"/>
    </source>
</evidence>
<dbReference type="EMBL" id="GL832963">
    <property type="protein sequence ID" value="EGD83385.1"/>
    <property type="molecule type" value="Genomic_DNA"/>
</dbReference>
<dbReference type="PANTHER" id="PTHR38566">
    <property type="entry name" value="RNA_LIG_T4_1 DOMAIN-CONTAINING PROTEIN"/>
    <property type="match status" value="1"/>
</dbReference>
<feature type="compositionally biased region" description="Low complexity" evidence="1">
    <location>
        <begin position="457"/>
        <end position="466"/>
    </location>
</feature>
<proteinExistence type="predicted"/>
<name>F2U7G8_SALR5</name>
<dbReference type="RefSeq" id="XP_004994889.1">
    <property type="nucleotide sequence ID" value="XM_004994832.1"/>
</dbReference>
<dbReference type="Pfam" id="PF25536">
    <property type="entry name" value="DUF7920"/>
    <property type="match status" value="1"/>
</dbReference>
<feature type="region of interest" description="Disordered" evidence="1">
    <location>
        <begin position="442"/>
        <end position="493"/>
    </location>
</feature>
<evidence type="ECO:0000259" key="2">
    <source>
        <dbReference type="Pfam" id="PF25536"/>
    </source>
</evidence>
<organism evidence="4">
    <name type="scientific">Salpingoeca rosetta (strain ATCC 50818 / BSB-021)</name>
    <dbReference type="NCBI Taxonomy" id="946362"/>
    <lineage>
        <taxon>Eukaryota</taxon>
        <taxon>Choanoflagellata</taxon>
        <taxon>Craspedida</taxon>
        <taxon>Salpingoecidae</taxon>
        <taxon>Salpingoeca</taxon>
    </lineage>
</organism>
<reference evidence="3" key="1">
    <citation type="submission" date="2009-08" db="EMBL/GenBank/DDBJ databases">
        <title>Annotation of Salpingoeca rosetta.</title>
        <authorList>
            <consortium name="The Broad Institute Genome Sequencing Platform"/>
            <person name="Russ C."/>
            <person name="Cuomo C."/>
            <person name="Burger G."/>
            <person name="Gray M.W."/>
            <person name="Holland P.W.H."/>
            <person name="King N."/>
            <person name="Lang F.B.F."/>
            <person name="Roger A.J."/>
            <person name="Ruiz-Trillo I."/>
            <person name="Young S.K."/>
            <person name="Zeng Q."/>
            <person name="Gargeya S."/>
            <person name="Alvarado L."/>
            <person name="Berlin A."/>
            <person name="Chapman S.B."/>
            <person name="Chen Z."/>
            <person name="Freedman E."/>
            <person name="Gellesch M."/>
            <person name="Goldberg J."/>
            <person name="Griggs A."/>
            <person name="Gujja S."/>
            <person name="Heilman E."/>
            <person name="Heiman D."/>
            <person name="Howarth C."/>
            <person name="Mehta T."/>
            <person name="Neiman D."/>
            <person name="Pearson M."/>
            <person name="Roberts A."/>
            <person name="Saif S."/>
            <person name="Shea T."/>
            <person name="Shenoy N."/>
            <person name="Sisk P."/>
            <person name="Stolte C."/>
            <person name="Sykes S."/>
            <person name="White J."/>
            <person name="Yandava C."/>
            <person name="Haas B."/>
            <person name="Nusbaum C."/>
            <person name="Birren B."/>
        </authorList>
    </citation>
    <scope>NUCLEOTIDE SEQUENCE [LARGE SCALE GENOMIC DNA]</scope>
    <source>
        <strain evidence="3">ATCC 50818</strain>
    </source>
</reference>
<dbReference type="OMA" id="LPRGNCI"/>
<dbReference type="GeneID" id="16075468"/>
<evidence type="ECO:0000256" key="1">
    <source>
        <dbReference type="SAM" id="MobiDB-lite"/>
    </source>
</evidence>